<feature type="compositionally biased region" description="Polar residues" evidence="1">
    <location>
        <begin position="55"/>
        <end position="65"/>
    </location>
</feature>
<proteinExistence type="predicted"/>
<reference evidence="2" key="2">
    <citation type="journal article" date="2023" name="IMA Fungus">
        <title>Comparative genomic study of the Penicillium genus elucidates a diverse pangenome and 15 lateral gene transfer events.</title>
        <authorList>
            <person name="Petersen C."/>
            <person name="Sorensen T."/>
            <person name="Nielsen M.R."/>
            <person name="Sondergaard T.E."/>
            <person name="Sorensen J.L."/>
            <person name="Fitzpatrick D.A."/>
            <person name="Frisvad J.C."/>
            <person name="Nielsen K.L."/>
        </authorList>
    </citation>
    <scope>NUCLEOTIDE SEQUENCE</scope>
    <source>
        <strain evidence="2">IBT 30761</strain>
    </source>
</reference>
<keyword evidence="3" id="KW-1185">Reference proteome</keyword>
<evidence type="ECO:0000313" key="2">
    <source>
        <dbReference type="EMBL" id="KAJ5090969.1"/>
    </source>
</evidence>
<comment type="caution">
    <text evidence="2">The sequence shown here is derived from an EMBL/GenBank/DDBJ whole genome shotgun (WGS) entry which is preliminary data.</text>
</comment>
<protein>
    <submittedName>
        <fullName evidence="2">Uncharacterized protein</fullName>
    </submittedName>
</protein>
<dbReference type="RefSeq" id="XP_056472950.1">
    <property type="nucleotide sequence ID" value="XM_056622144.1"/>
</dbReference>
<sequence length="121" mass="13427">MIARRGVSLLKAMLGAEQQGSWRKHPATESCEAQVRLNGGGLDIATIIQTFYRQDQESYSNQSPSRLDRSSTTKPSNHEHWPSVMHQGPISIPTDELLVPFGVEYAEGLDDILSLATNYLN</sequence>
<evidence type="ECO:0000256" key="1">
    <source>
        <dbReference type="SAM" id="MobiDB-lite"/>
    </source>
</evidence>
<feature type="region of interest" description="Disordered" evidence="1">
    <location>
        <begin position="55"/>
        <end position="88"/>
    </location>
</feature>
<evidence type="ECO:0000313" key="3">
    <source>
        <dbReference type="Proteomes" id="UP001149074"/>
    </source>
</evidence>
<dbReference type="EMBL" id="JAPQKI010000009">
    <property type="protein sequence ID" value="KAJ5090969.1"/>
    <property type="molecule type" value="Genomic_DNA"/>
</dbReference>
<reference evidence="2" key="1">
    <citation type="submission" date="2022-11" db="EMBL/GenBank/DDBJ databases">
        <authorList>
            <person name="Petersen C."/>
        </authorList>
    </citation>
    <scope>NUCLEOTIDE SEQUENCE</scope>
    <source>
        <strain evidence="2">IBT 30761</strain>
    </source>
</reference>
<name>A0A9W9EZX5_9EURO</name>
<feature type="compositionally biased region" description="Basic and acidic residues" evidence="1">
    <location>
        <begin position="66"/>
        <end position="81"/>
    </location>
</feature>
<gene>
    <name evidence="2" type="ORF">N7532_009653</name>
</gene>
<dbReference type="Proteomes" id="UP001149074">
    <property type="component" value="Unassembled WGS sequence"/>
</dbReference>
<dbReference type="GeneID" id="81361123"/>
<accession>A0A9W9EZX5</accession>
<organism evidence="2 3">
    <name type="scientific">Penicillium argentinense</name>
    <dbReference type="NCBI Taxonomy" id="1131581"/>
    <lineage>
        <taxon>Eukaryota</taxon>
        <taxon>Fungi</taxon>
        <taxon>Dikarya</taxon>
        <taxon>Ascomycota</taxon>
        <taxon>Pezizomycotina</taxon>
        <taxon>Eurotiomycetes</taxon>
        <taxon>Eurotiomycetidae</taxon>
        <taxon>Eurotiales</taxon>
        <taxon>Aspergillaceae</taxon>
        <taxon>Penicillium</taxon>
    </lineage>
</organism>
<dbReference type="AlphaFoldDB" id="A0A9W9EZX5"/>